<protein>
    <submittedName>
        <fullName evidence="3">IS3 family transposase</fullName>
    </submittedName>
</protein>
<evidence type="ECO:0000313" key="4">
    <source>
        <dbReference type="Proteomes" id="UP000285274"/>
    </source>
</evidence>
<dbReference type="Gene3D" id="3.30.420.10">
    <property type="entry name" value="Ribonuclease H-like superfamily/Ribonuclease H"/>
    <property type="match status" value="1"/>
</dbReference>
<organism evidence="3 4">
    <name type="scientific">Holdemanella biformis</name>
    <dbReference type="NCBI Taxonomy" id="1735"/>
    <lineage>
        <taxon>Bacteria</taxon>
        <taxon>Bacillati</taxon>
        <taxon>Bacillota</taxon>
        <taxon>Erysipelotrichia</taxon>
        <taxon>Erysipelotrichales</taxon>
        <taxon>Erysipelotrichaceae</taxon>
        <taxon>Holdemanella</taxon>
    </lineage>
</organism>
<feature type="domain" description="Integrase catalytic" evidence="2">
    <location>
        <begin position="151"/>
        <end position="318"/>
    </location>
</feature>
<dbReference type="InterPro" id="IPR048020">
    <property type="entry name" value="Transpos_IS3"/>
</dbReference>
<dbReference type="PANTHER" id="PTHR46889">
    <property type="entry name" value="TRANSPOSASE INSF FOR INSERTION SEQUENCE IS3B-RELATED"/>
    <property type="match status" value="1"/>
</dbReference>
<dbReference type="PANTHER" id="PTHR46889:SF4">
    <property type="entry name" value="TRANSPOSASE INSO FOR INSERTION SEQUENCE ELEMENT IS911B-RELATED"/>
    <property type="match status" value="1"/>
</dbReference>
<comment type="caution">
    <text evidence="3">The sequence shown here is derived from an EMBL/GenBank/DDBJ whole genome shotgun (WGS) entry which is preliminary data.</text>
</comment>
<dbReference type="InterPro" id="IPR025948">
    <property type="entry name" value="HTH-like_dom"/>
</dbReference>
<dbReference type="InterPro" id="IPR036397">
    <property type="entry name" value="RNaseH_sf"/>
</dbReference>
<sequence>MYQQKANCKTIEEQTVREKYELIDRTLESNKNVLTVSYLCQSAGVSRSGYYSWKKRKNDPLSVYNKKEEQDRKDFDLILEAYNFKGYDKGRRGIHMRLLRMGIIMNHKKISRLMDKFNLFCPIRKANPIRRMAKAMKTSNYTNNILNRHFDEYGPGYVLETDITYLFYGAKHSKAYLSVIKDGFTKQILSYVLSPSLEEDFVLKTINQLFKKHKHDIHTDALIHSDQGAHYTSMRFIDLLKSLEIRQSMSRRGNCWDNAPQESFFGHMKDEIGKYIEIISTYDELEKEIDNYMYYYNNERYQYNLAKLSPNEYLEYYKTGNYPLKHIIEEPIEYKKKFSLVKQNLDRNLTFKKLTSVIIKISHLKQTIG</sequence>
<evidence type="ECO:0000256" key="1">
    <source>
        <dbReference type="ARBA" id="ARBA00002286"/>
    </source>
</evidence>
<proteinExistence type="predicted"/>
<accession>A0A412ISF8</accession>
<dbReference type="InterPro" id="IPR001584">
    <property type="entry name" value="Integrase_cat-core"/>
</dbReference>
<dbReference type="InterPro" id="IPR012337">
    <property type="entry name" value="RNaseH-like_sf"/>
</dbReference>
<dbReference type="Pfam" id="PF13333">
    <property type="entry name" value="rve_2"/>
    <property type="match status" value="1"/>
</dbReference>
<evidence type="ECO:0000313" key="3">
    <source>
        <dbReference type="EMBL" id="RGS43039.1"/>
    </source>
</evidence>
<dbReference type="Proteomes" id="UP000285274">
    <property type="component" value="Unassembled WGS sequence"/>
</dbReference>
<dbReference type="NCBIfam" id="NF033516">
    <property type="entry name" value="transpos_IS3"/>
    <property type="match status" value="1"/>
</dbReference>
<dbReference type="GO" id="GO:0003676">
    <property type="term" value="F:nucleic acid binding"/>
    <property type="evidence" value="ECO:0007669"/>
    <property type="project" value="InterPro"/>
</dbReference>
<dbReference type="PROSITE" id="PS50994">
    <property type="entry name" value="INTEGRASE"/>
    <property type="match status" value="1"/>
</dbReference>
<reference evidence="3 4" key="1">
    <citation type="submission" date="2018-08" db="EMBL/GenBank/DDBJ databases">
        <title>A genome reference for cultivated species of the human gut microbiota.</title>
        <authorList>
            <person name="Zou Y."/>
            <person name="Xue W."/>
            <person name="Luo G."/>
        </authorList>
    </citation>
    <scope>NUCLEOTIDE SEQUENCE [LARGE SCALE GENOMIC DNA]</scope>
    <source>
        <strain evidence="3 4">AF22-10AC</strain>
    </source>
</reference>
<comment type="function">
    <text evidence="1">Involved in the transposition of the insertion sequence.</text>
</comment>
<dbReference type="SUPFAM" id="SSF53098">
    <property type="entry name" value="Ribonuclease H-like"/>
    <property type="match status" value="1"/>
</dbReference>
<gene>
    <name evidence="3" type="ORF">DWX92_12455</name>
</gene>
<dbReference type="EMBL" id="QRVM01000124">
    <property type="protein sequence ID" value="RGS43039.1"/>
    <property type="molecule type" value="Genomic_DNA"/>
</dbReference>
<name>A0A412ISF8_9FIRM</name>
<dbReference type="Pfam" id="PF13276">
    <property type="entry name" value="HTH_21"/>
    <property type="match status" value="1"/>
</dbReference>
<dbReference type="AlphaFoldDB" id="A0A412ISF8"/>
<dbReference type="GO" id="GO:0015074">
    <property type="term" value="P:DNA integration"/>
    <property type="evidence" value="ECO:0007669"/>
    <property type="project" value="InterPro"/>
</dbReference>
<dbReference type="Pfam" id="PF00665">
    <property type="entry name" value="rve"/>
    <property type="match status" value="1"/>
</dbReference>
<evidence type="ECO:0000259" key="2">
    <source>
        <dbReference type="PROSITE" id="PS50994"/>
    </source>
</evidence>
<dbReference type="InterPro" id="IPR050900">
    <property type="entry name" value="Transposase_IS3/IS150/IS904"/>
</dbReference>